<comment type="caution">
    <text evidence="4">The sequence shown here is derived from an EMBL/GenBank/DDBJ whole genome shotgun (WGS) entry which is preliminary data.</text>
</comment>
<dbReference type="GO" id="GO:0070930">
    <property type="term" value="P:trans-translation-dependent protein tagging"/>
    <property type="evidence" value="ECO:0007669"/>
    <property type="project" value="TreeGrafter"/>
</dbReference>
<dbReference type="AlphaFoldDB" id="A0A3D8P3K5"/>
<comment type="similarity">
    <text evidence="3">Belongs to the SmpB family.</text>
</comment>
<name>A0A3D8P3K5_9THEO</name>
<gene>
    <name evidence="3" type="primary">smpB</name>
    <name evidence="4" type="ORF">DXX99_05225</name>
</gene>
<dbReference type="InterPro" id="IPR020081">
    <property type="entry name" value="SsrA-bd_prot_CS"/>
</dbReference>
<comment type="subcellular location">
    <subcellularLocation>
        <location evidence="3">Cytoplasm</location>
    </subcellularLocation>
    <text evidence="3">The tmRNA-SmpB complex associates with stalled 70S ribosomes.</text>
</comment>
<sequence>MPVKVVCENRRARHEYHIMETYEAGMVLQGTEVKALRAGRASLQDSFARVENGEVWLYNMHISPYEQGNRYNHDPKRPRKLLLHKREIMYLWGRTREKGLTLIPLRCYFKDGKAKVELALAKGKKLYDRRADLAERAARREMERALKRRI</sequence>
<dbReference type="NCBIfam" id="TIGR00086">
    <property type="entry name" value="smpB"/>
    <property type="match status" value="1"/>
</dbReference>
<dbReference type="SUPFAM" id="SSF74982">
    <property type="entry name" value="Small protein B (SmpB)"/>
    <property type="match status" value="1"/>
</dbReference>
<keyword evidence="1 3" id="KW-0963">Cytoplasm</keyword>
<dbReference type="Pfam" id="PF01668">
    <property type="entry name" value="SmpB"/>
    <property type="match status" value="1"/>
</dbReference>
<accession>A0A3D8P3K5</accession>
<protein>
    <recommendedName>
        <fullName evidence="3">SsrA-binding protein</fullName>
    </recommendedName>
    <alternativeName>
        <fullName evidence="3">Small protein B</fullName>
    </alternativeName>
</protein>
<dbReference type="CDD" id="cd09294">
    <property type="entry name" value="SmpB"/>
    <property type="match status" value="1"/>
</dbReference>
<keyword evidence="5" id="KW-1185">Reference proteome</keyword>
<dbReference type="GO" id="GO:0005829">
    <property type="term" value="C:cytosol"/>
    <property type="evidence" value="ECO:0007669"/>
    <property type="project" value="TreeGrafter"/>
</dbReference>
<dbReference type="PROSITE" id="PS01317">
    <property type="entry name" value="SSRP"/>
    <property type="match status" value="1"/>
</dbReference>
<proteinExistence type="inferred from homology"/>
<dbReference type="RefSeq" id="WP_115792452.1">
    <property type="nucleotide sequence ID" value="NZ_QSLN01000005.1"/>
</dbReference>
<evidence type="ECO:0000313" key="4">
    <source>
        <dbReference type="EMBL" id="RDV83391.1"/>
    </source>
</evidence>
<dbReference type="GO" id="GO:0003723">
    <property type="term" value="F:RNA binding"/>
    <property type="evidence" value="ECO:0007669"/>
    <property type="project" value="UniProtKB-UniRule"/>
</dbReference>
<evidence type="ECO:0000256" key="2">
    <source>
        <dbReference type="ARBA" id="ARBA00022884"/>
    </source>
</evidence>
<dbReference type="PANTHER" id="PTHR30308:SF2">
    <property type="entry name" value="SSRA-BINDING PROTEIN"/>
    <property type="match status" value="1"/>
</dbReference>
<dbReference type="Proteomes" id="UP000256329">
    <property type="component" value="Unassembled WGS sequence"/>
</dbReference>
<evidence type="ECO:0000256" key="1">
    <source>
        <dbReference type="ARBA" id="ARBA00022490"/>
    </source>
</evidence>
<dbReference type="GO" id="GO:0070929">
    <property type="term" value="P:trans-translation"/>
    <property type="evidence" value="ECO:0007669"/>
    <property type="project" value="UniProtKB-UniRule"/>
</dbReference>
<dbReference type="Gene3D" id="2.40.280.10">
    <property type="match status" value="1"/>
</dbReference>
<dbReference type="NCBIfam" id="NF003843">
    <property type="entry name" value="PRK05422.1"/>
    <property type="match status" value="1"/>
</dbReference>
<organism evidence="4 5">
    <name type="scientific">Ammonifex thiophilus</name>
    <dbReference type="NCBI Taxonomy" id="444093"/>
    <lineage>
        <taxon>Bacteria</taxon>
        <taxon>Bacillati</taxon>
        <taxon>Bacillota</taxon>
        <taxon>Clostridia</taxon>
        <taxon>Thermoanaerobacterales</taxon>
        <taxon>Thermoanaerobacteraceae</taxon>
        <taxon>Ammonifex</taxon>
    </lineage>
</organism>
<dbReference type="PANTHER" id="PTHR30308">
    <property type="entry name" value="TMRNA-BINDING COMPONENT OF TRANS-TRANSLATION TAGGING COMPLEX"/>
    <property type="match status" value="1"/>
</dbReference>
<dbReference type="OrthoDB" id="9805462at2"/>
<evidence type="ECO:0000313" key="5">
    <source>
        <dbReference type="Proteomes" id="UP000256329"/>
    </source>
</evidence>
<dbReference type="InterPro" id="IPR000037">
    <property type="entry name" value="SsrA-bd_prot"/>
</dbReference>
<keyword evidence="2 3" id="KW-0694">RNA-binding</keyword>
<dbReference type="EMBL" id="QSLN01000005">
    <property type="protein sequence ID" value="RDV83391.1"/>
    <property type="molecule type" value="Genomic_DNA"/>
</dbReference>
<comment type="function">
    <text evidence="3">Required for rescue of stalled ribosomes mediated by trans-translation. Binds to transfer-messenger RNA (tmRNA), required for stable association of tmRNA with ribosomes. tmRNA and SmpB together mimic tRNA shape, replacing the anticodon stem-loop with SmpB. tmRNA is encoded by the ssrA gene; the 2 termini fold to resemble tRNA(Ala) and it encodes a 'tag peptide', a short internal open reading frame. During trans-translation Ala-aminoacylated tmRNA acts like a tRNA, entering the A-site of stalled ribosomes, displacing the stalled mRNA. The ribosome then switches to translate the ORF on the tmRNA; the nascent peptide is terminated with the 'tag peptide' encoded by the tmRNA and targeted for degradation. The ribosome is freed to recommence translation, which seems to be the essential function of trans-translation.</text>
</comment>
<dbReference type="HAMAP" id="MF_00023">
    <property type="entry name" value="SmpB"/>
    <property type="match status" value="1"/>
</dbReference>
<reference evidence="4 5" key="1">
    <citation type="submission" date="2018-08" db="EMBL/GenBank/DDBJ databases">
        <title>Form III RuBisCO-mediated autotrophy in Thermodesulfobium bacteria.</title>
        <authorList>
            <person name="Toshchakov S.V."/>
            <person name="Kublanov I.V."/>
            <person name="Frolov E."/>
            <person name="Bonch-Osmolovskaya E.A."/>
            <person name="Tourova T.P."/>
            <person name="Chernych N.A."/>
            <person name="Lebedinsky A.V."/>
        </authorList>
    </citation>
    <scope>NUCLEOTIDE SEQUENCE [LARGE SCALE GENOMIC DNA]</scope>
    <source>
        <strain evidence="4 5">SR</strain>
    </source>
</reference>
<dbReference type="InterPro" id="IPR023620">
    <property type="entry name" value="SmpB"/>
</dbReference>
<evidence type="ECO:0000256" key="3">
    <source>
        <dbReference type="HAMAP-Rule" id="MF_00023"/>
    </source>
</evidence>